<accession>A0A0D0D4R9</accession>
<dbReference type="HOGENOM" id="CLU_2705552_0_0_1"/>
<sequence>MQDKEIKFLEAQQVKKTDLELWKANAEVLEKQSQALMLQLCLAEFEKQSNNGHSADPSSTLSGADASLGSDYA</sequence>
<proteinExistence type="predicted"/>
<dbReference type="Proteomes" id="UP000054538">
    <property type="component" value="Unassembled WGS sequence"/>
</dbReference>
<dbReference type="InParanoid" id="A0A0D0D4R9"/>
<reference evidence="3" key="2">
    <citation type="submission" date="2015-01" db="EMBL/GenBank/DDBJ databases">
        <title>Evolutionary Origins and Diversification of the Mycorrhizal Mutualists.</title>
        <authorList>
            <consortium name="DOE Joint Genome Institute"/>
            <consortium name="Mycorrhizal Genomics Consortium"/>
            <person name="Kohler A."/>
            <person name="Kuo A."/>
            <person name="Nagy L.G."/>
            <person name="Floudas D."/>
            <person name="Copeland A."/>
            <person name="Barry K.W."/>
            <person name="Cichocki N."/>
            <person name="Veneault-Fourrey C."/>
            <person name="LaButti K."/>
            <person name="Lindquist E.A."/>
            <person name="Lipzen A."/>
            <person name="Lundell T."/>
            <person name="Morin E."/>
            <person name="Murat C."/>
            <person name="Riley R."/>
            <person name="Ohm R."/>
            <person name="Sun H."/>
            <person name="Tunlid A."/>
            <person name="Henrissat B."/>
            <person name="Grigoriev I.V."/>
            <person name="Hibbett D.S."/>
            <person name="Martin F."/>
        </authorList>
    </citation>
    <scope>NUCLEOTIDE SEQUENCE [LARGE SCALE GENOMIC DNA]</scope>
    <source>
        <strain evidence="3">Ve08.2h10</strain>
    </source>
</reference>
<feature type="compositionally biased region" description="Polar residues" evidence="1">
    <location>
        <begin position="49"/>
        <end position="62"/>
    </location>
</feature>
<feature type="region of interest" description="Disordered" evidence="1">
    <location>
        <begin position="49"/>
        <end position="73"/>
    </location>
</feature>
<reference evidence="2 3" key="1">
    <citation type="submission" date="2014-04" db="EMBL/GenBank/DDBJ databases">
        <authorList>
            <consortium name="DOE Joint Genome Institute"/>
            <person name="Kuo A."/>
            <person name="Kohler A."/>
            <person name="Jargeat P."/>
            <person name="Nagy L.G."/>
            <person name="Floudas D."/>
            <person name="Copeland A."/>
            <person name="Barry K.W."/>
            <person name="Cichocki N."/>
            <person name="Veneault-Fourrey C."/>
            <person name="LaButti K."/>
            <person name="Lindquist E.A."/>
            <person name="Lipzen A."/>
            <person name="Lundell T."/>
            <person name="Morin E."/>
            <person name="Murat C."/>
            <person name="Sun H."/>
            <person name="Tunlid A."/>
            <person name="Henrissat B."/>
            <person name="Grigoriev I.V."/>
            <person name="Hibbett D.S."/>
            <person name="Martin F."/>
            <person name="Nordberg H.P."/>
            <person name="Cantor M.N."/>
            <person name="Hua S.X."/>
        </authorList>
    </citation>
    <scope>NUCLEOTIDE SEQUENCE [LARGE SCALE GENOMIC DNA]</scope>
    <source>
        <strain evidence="2 3">Ve08.2h10</strain>
    </source>
</reference>
<evidence type="ECO:0000313" key="3">
    <source>
        <dbReference type="Proteomes" id="UP000054538"/>
    </source>
</evidence>
<evidence type="ECO:0000313" key="2">
    <source>
        <dbReference type="EMBL" id="KIK78626.1"/>
    </source>
</evidence>
<name>A0A0D0D4R9_9AGAM</name>
<protein>
    <submittedName>
        <fullName evidence="2">Uncharacterized protein</fullName>
    </submittedName>
</protein>
<dbReference type="AlphaFoldDB" id="A0A0D0D4R9"/>
<organism evidence="2 3">
    <name type="scientific">Paxillus rubicundulus Ve08.2h10</name>
    <dbReference type="NCBI Taxonomy" id="930991"/>
    <lineage>
        <taxon>Eukaryota</taxon>
        <taxon>Fungi</taxon>
        <taxon>Dikarya</taxon>
        <taxon>Basidiomycota</taxon>
        <taxon>Agaricomycotina</taxon>
        <taxon>Agaricomycetes</taxon>
        <taxon>Agaricomycetidae</taxon>
        <taxon>Boletales</taxon>
        <taxon>Paxilineae</taxon>
        <taxon>Paxillaceae</taxon>
        <taxon>Paxillus</taxon>
    </lineage>
</organism>
<gene>
    <name evidence="2" type="ORF">PAXRUDRAFT_16770</name>
</gene>
<keyword evidence="3" id="KW-1185">Reference proteome</keyword>
<evidence type="ECO:0000256" key="1">
    <source>
        <dbReference type="SAM" id="MobiDB-lite"/>
    </source>
</evidence>
<dbReference type="EMBL" id="KN826528">
    <property type="protein sequence ID" value="KIK78626.1"/>
    <property type="molecule type" value="Genomic_DNA"/>
</dbReference>